<feature type="binding site" evidence="7">
    <location>
        <position position="12"/>
    </location>
    <ligand>
        <name>substrate</name>
    </ligand>
</feature>
<name>A0A0M1VW99_FUSVC</name>
<dbReference type="InterPro" id="IPR050793">
    <property type="entry name" value="CMP-NeuNAc_synthase"/>
</dbReference>
<evidence type="ECO:0000313" key="9">
    <source>
        <dbReference type="Proteomes" id="UP000004925"/>
    </source>
</evidence>
<dbReference type="NCBIfam" id="TIGR01670">
    <property type="entry name" value="KdsC-phosphatas"/>
    <property type="match status" value="1"/>
</dbReference>
<dbReference type="eggNOG" id="COG1778">
    <property type="taxonomic scope" value="Bacteria"/>
</dbReference>
<comment type="cofactor">
    <cofactor evidence="1 7">
        <name>Mg(2+)</name>
        <dbReference type="ChEBI" id="CHEBI:18420"/>
    </cofactor>
</comment>
<dbReference type="GO" id="GO:0008781">
    <property type="term" value="F:N-acylneuraminate cytidylyltransferase activity"/>
    <property type="evidence" value="ECO:0007669"/>
    <property type="project" value="TreeGrafter"/>
</dbReference>
<dbReference type="HOGENOM" id="CLU_106694_0_1_0"/>
<evidence type="ECO:0000256" key="1">
    <source>
        <dbReference type="ARBA" id="ARBA00001946"/>
    </source>
</evidence>
<keyword evidence="4 7" id="KW-0479">Metal-binding</keyword>
<dbReference type="AlphaFoldDB" id="A0A0M1VW99"/>
<proteinExistence type="inferred from homology"/>
<dbReference type="Gene3D" id="3.40.50.1000">
    <property type="entry name" value="HAD superfamily/HAD-like"/>
    <property type="match status" value="1"/>
</dbReference>
<dbReference type="EMBL" id="ACDE02000023">
    <property type="protein sequence ID" value="EEO40895.1"/>
    <property type="molecule type" value="Genomic_DNA"/>
</dbReference>
<evidence type="ECO:0000256" key="3">
    <source>
        <dbReference type="ARBA" id="ARBA00011881"/>
    </source>
</evidence>
<dbReference type="SFLD" id="SFLDS00003">
    <property type="entry name" value="Haloacid_Dehalogenase"/>
    <property type="match status" value="1"/>
</dbReference>
<dbReference type="Pfam" id="PF08282">
    <property type="entry name" value="Hydrolase_3"/>
    <property type="match status" value="1"/>
</dbReference>
<dbReference type="GO" id="GO:0046872">
    <property type="term" value="F:metal ion binding"/>
    <property type="evidence" value="ECO:0007669"/>
    <property type="project" value="UniProtKB-KW"/>
</dbReference>
<comment type="similarity">
    <text evidence="2">Belongs to the KdsC family.</text>
</comment>
<organism evidence="8 9">
    <name type="scientific">Fusobacterium vincentii 4_1_13</name>
    <dbReference type="NCBI Taxonomy" id="469606"/>
    <lineage>
        <taxon>Bacteria</taxon>
        <taxon>Fusobacteriati</taxon>
        <taxon>Fusobacteriota</taxon>
        <taxon>Fusobacteriia</taxon>
        <taxon>Fusobacteriales</taxon>
        <taxon>Fusobacteriaceae</taxon>
        <taxon>Fusobacterium</taxon>
    </lineage>
</organism>
<dbReference type="PIRSF" id="PIRSF006118">
    <property type="entry name" value="KDO8-P_Ptase"/>
    <property type="match status" value="1"/>
</dbReference>
<feature type="binding site" evidence="7">
    <location>
        <position position="10"/>
    </location>
    <ligand>
        <name>Mg(2+)</name>
        <dbReference type="ChEBI" id="CHEBI:18420"/>
    </ligand>
</feature>
<dbReference type="InterPro" id="IPR006549">
    <property type="entry name" value="HAD-SF_hydro_IIIA"/>
</dbReference>
<keyword evidence="5" id="KW-0378">Hydrolase</keyword>
<evidence type="ECO:0000256" key="2">
    <source>
        <dbReference type="ARBA" id="ARBA00005893"/>
    </source>
</evidence>
<reference evidence="8 9" key="1">
    <citation type="submission" date="2011-10" db="EMBL/GenBank/DDBJ databases">
        <title>The Genome Sequence of Fusobacterium sp. 4_1_13.</title>
        <authorList>
            <consortium name="The Broad Institute Genome Sequencing Platform"/>
            <person name="Earl A."/>
            <person name="Ward D."/>
            <person name="Feldgarden M."/>
            <person name="Gevers D."/>
            <person name="Strauss J."/>
            <person name="Ambrose C."/>
            <person name="Allen-Vercoe E."/>
            <person name="Young S.K."/>
            <person name="Zeng Q."/>
            <person name="Gargeya S."/>
            <person name="Fitzgerald M."/>
            <person name="Haas B."/>
            <person name="Abouelleil A."/>
            <person name="Alvarado L."/>
            <person name="Arachchi H.M."/>
            <person name="Berlin A."/>
            <person name="Brown A."/>
            <person name="Chapman S.B."/>
            <person name="Chen Z."/>
            <person name="Dunbar C."/>
            <person name="Freedman E."/>
            <person name="Gearin G."/>
            <person name="Goldberg J."/>
            <person name="Griggs A."/>
            <person name="Gujja S."/>
            <person name="Heiman D."/>
            <person name="Howarth C."/>
            <person name="Larson L."/>
            <person name="Lui A."/>
            <person name="MacDonald P.J."/>
            <person name="Montmayeur A."/>
            <person name="Murphy C."/>
            <person name="Neiman D."/>
            <person name="Pearson M."/>
            <person name="Priest M."/>
            <person name="Roberts A."/>
            <person name="Saif S."/>
            <person name="Shea T."/>
            <person name="Shenoy N."/>
            <person name="Sisk P."/>
            <person name="Stolte C."/>
            <person name="Sykes S."/>
            <person name="Wortman J."/>
            <person name="Nusbaum C."/>
            <person name="Birren B."/>
        </authorList>
    </citation>
    <scope>NUCLEOTIDE SEQUENCE [LARGE SCALE GENOMIC DNA]</scope>
    <source>
        <strain evidence="8 9">4_1_13</strain>
    </source>
</reference>
<dbReference type="SFLD" id="SFLDG01136">
    <property type="entry name" value="C1.6:_Phosphoserine_Phosphatas"/>
    <property type="match status" value="1"/>
</dbReference>
<dbReference type="InterPro" id="IPR010023">
    <property type="entry name" value="KdsC_fam"/>
</dbReference>
<sequence>MKDIKFLVLDVDGTLTDGKIYVDDKDNSFKAFNVKDGFALVNWLKLGGEVAILTGKKSNIVERRAKELGIKYIIQGSKNKKQDLKNLLKELNITFENVAYMGDDLNDLGVMKSVGFSACPKDSVQEVLEITNFISSKNGGDGAVREFLEHIMKKNGMWKKILEKYSNE</sequence>
<keyword evidence="6 7" id="KW-0460">Magnesium</keyword>
<dbReference type="GO" id="GO:0016788">
    <property type="term" value="F:hydrolase activity, acting on ester bonds"/>
    <property type="evidence" value="ECO:0007669"/>
    <property type="project" value="InterPro"/>
</dbReference>
<dbReference type="CDD" id="cd01630">
    <property type="entry name" value="HAD_KDO-like"/>
    <property type="match status" value="1"/>
</dbReference>
<evidence type="ECO:0000256" key="6">
    <source>
        <dbReference type="ARBA" id="ARBA00022842"/>
    </source>
</evidence>
<dbReference type="InterPro" id="IPR036412">
    <property type="entry name" value="HAD-like_sf"/>
</dbReference>
<evidence type="ECO:0000256" key="4">
    <source>
        <dbReference type="ARBA" id="ARBA00022723"/>
    </source>
</evidence>
<dbReference type="SFLD" id="SFLDG01138">
    <property type="entry name" value="C1.6.2:_Deoxy-d-mannose-octulo"/>
    <property type="match status" value="1"/>
</dbReference>
<comment type="subunit">
    <text evidence="3">Homotetramer.</text>
</comment>
<dbReference type="PANTHER" id="PTHR21485:SF3">
    <property type="entry name" value="N-ACYLNEURAMINATE CYTIDYLYLTRANSFERASE"/>
    <property type="match status" value="1"/>
</dbReference>
<dbReference type="PANTHER" id="PTHR21485">
    <property type="entry name" value="HAD SUPERFAMILY MEMBERS CMAS AND KDSC"/>
    <property type="match status" value="1"/>
</dbReference>
<protein>
    <submittedName>
        <fullName evidence="8">YrbI family 3-deoxy-D-manno-octulosonate 8-phosphate phosphatase</fullName>
    </submittedName>
</protein>
<evidence type="ECO:0000256" key="5">
    <source>
        <dbReference type="ARBA" id="ARBA00022801"/>
    </source>
</evidence>
<evidence type="ECO:0000256" key="7">
    <source>
        <dbReference type="PIRSR" id="PIRSR006118-2"/>
    </source>
</evidence>
<dbReference type="FunFam" id="3.40.50.1000:FF:000029">
    <property type="entry name" value="3-deoxy-D-manno-octulosonate 8-phosphate phosphatase KdsC"/>
    <property type="match status" value="1"/>
</dbReference>
<dbReference type="SUPFAM" id="SSF56784">
    <property type="entry name" value="HAD-like"/>
    <property type="match status" value="1"/>
</dbReference>
<accession>A0A0M1VW99</accession>
<evidence type="ECO:0000313" key="8">
    <source>
        <dbReference type="EMBL" id="EEO40895.1"/>
    </source>
</evidence>
<dbReference type="RefSeq" id="WP_005912417.1">
    <property type="nucleotide sequence ID" value="NZ_KQ235738.1"/>
</dbReference>
<gene>
    <name evidence="8" type="ORF">FSCG_01608</name>
</gene>
<dbReference type="Proteomes" id="UP000004925">
    <property type="component" value="Unassembled WGS sequence"/>
</dbReference>
<dbReference type="InterPro" id="IPR023214">
    <property type="entry name" value="HAD_sf"/>
</dbReference>
<comment type="caution">
    <text evidence="8">The sequence shown here is derived from an EMBL/GenBank/DDBJ whole genome shotgun (WGS) entry which is preliminary data.</text>
</comment>
<dbReference type="NCBIfam" id="TIGR01662">
    <property type="entry name" value="HAD-SF-IIIA"/>
    <property type="match status" value="1"/>
</dbReference>
<feature type="binding site" evidence="7">
    <location>
        <position position="103"/>
    </location>
    <ligand>
        <name>Mg(2+)</name>
        <dbReference type="ChEBI" id="CHEBI:18420"/>
    </ligand>
</feature>